<protein>
    <recommendedName>
        <fullName evidence="2">Protein kinase domain-containing protein</fullName>
    </recommendedName>
</protein>
<feature type="domain" description="Protein kinase" evidence="2">
    <location>
        <begin position="945"/>
        <end position="1306"/>
    </location>
</feature>
<sequence length="1331" mass="134442">MDVLLETQQEEARLRATALARQDPATLTVADYQDLMTPVVAFREVPAASVVQQLQQPRAGAPQGKPAAAAPPLHSSCGGVLPEDWAQLAATLGCRHFAVVGIATTCEELKGVLCLASSAPTRPASWTPEALHAVAALLASHVAQAAAVLGEALPALHAATTISQVVAALGAAAAGEAEKIAHVAGQVRVAFVHHQPQQGALEAAVAGAPGSAHAASAAVFPHEAPGGGDRKSSLSASQAPPSTPVALRVRRRASCELIMDRDKTGLLQVLQGRGSSVMQAAQQEDGSVGSLAAALYSAATTNGGGVTTGAAARNKAIEALPAKPLSNVGPIVGADNSLTELESADSIRRMLSFVTGSREGNTGTGTGYVRFSSCADAPAGTGTAAAAGTCKGHTLALGGTLLAEALSKGAAGLCVDDCAAHVQDTKSYPRDLVLSRNAPMPLSLALATSNASALALQNSDALLGTTDSGAASAFGPGMIARVPFLEPAASGAAAAARQAATAAAALFAAGAAGGGGGGGAAAADARPLLALYTTFPQTMPRPLLQAVVRSLRELLSAVEPVVVAKMTSGDLVMEWQHMKAELKNSQQRGKSGATPDTTAFAEMARSLSFQPDCVPENAVVGGGCGGLSGNRDAEDASVFDTFMHGLGPAAAALAVANASRAGGGGGGGGGALMGTGGALDTFATAIDATSLAGEGGAATAGSGDAHHEDSVAVAMSATSVTGGAGTGGAAGTGGGVGRALAAFFNPQVPGSPGRQLRPAGDAPGAAPEGSLGSQIDGRPRNALLKRLFTNGGMSPTAGYAGGAAAAPAAQQQQQIAFEALASSLASPRGGALPQQASPLLPPLQRVMSACSSTPGPGGHSAVVGTRELRAPAEVMGGASSANYPRRAVALRSRSVSFRLEAAETPRGASKLAPIISIMHERLKAAQAVQMMNSAAELRQSDIDSIVLLQEAGRGGYGVVYRAKYHGSEVAVKVIQEAAVVPAAASARTKTTAGAAKSGGTGGASSGARANASVALHKQNVHDAIELVASVSISHPNIVQVLTFFTDCRLEGGNAQGSGDFVDPSAPMPKLVHAPTTDTDADADDPEPSSIALVMEYCDAGCLSDAIVDGLFLRQLQPTTSSNDPAAKRKPMLAISFRSVMLTLLEVALALRHMHSLHLVHCDLKPQNVLLKSNPRDSRGFTAKLSDFGLAKTMAHDEHGRLVIDEAVASGTITHVAPEVFMGQRPLGAAVDIFAFGVLMHQIVAGVRLYEGLTAQQIADAVSHEGLRPRMPSWVPSNYRALAERCWHALPSARPNADELVRQLERLGAGGTSVASKSRLVRPQSGYSQFAN</sequence>
<dbReference type="Gene3D" id="3.30.200.20">
    <property type="entry name" value="Phosphorylase Kinase, domain 1"/>
    <property type="match status" value="1"/>
</dbReference>
<accession>A0A835SSK1</accession>
<evidence type="ECO:0000259" key="2">
    <source>
        <dbReference type="PROSITE" id="PS50011"/>
    </source>
</evidence>
<dbReference type="InterPro" id="IPR008271">
    <property type="entry name" value="Ser/Thr_kinase_AS"/>
</dbReference>
<dbReference type="PROSITE" id="PS00108">
    <property type="entry name" value="PROTEIN_KINASE_ST"/>
    <property type="match status" value="1"/>
</dbReference>
<dbReference type="InterPro" id="IPR051681">
    <property type="entry name" value="Ser/Thr_Kinases-Pseudokinases"/>
</dbReference>
<dbReference type="PANTHER" id="PTHR44329">
    <property type="entry name" value="SERINE/THREONINE-PROTEIN KINASE TNNI3K-RELATED"/>
    <property type="match status" value="1"/>
</dbReference>
<organism evidence="3 4">
    <name type="scientific">Chlamydomonas incerta</name>
    <dbReference type="NCBI Taxonomy" id="51695"/>
    <lineage>
        <taxon>Eukaryota</taxon>
        <taxon>Viridiplantae</taxon>
        <taxon>Chlorophyta</taxon>
        <taxon>core chlorophytes</taxon>
        <taxon>Chlorophyceae</taxon>
        <taxon>CS clade</taxon>
        <taxon>Chlamydomonadales</taxon>
        <taxon>Chlamydomonadaceae</taxon>
        <taxon>Chlamydomonas</taxon>
    </lineage>
</organism>
<feature type="region of interest" description="Disordered" evidence="1">
    <location>
        <begin position="745"/>
        <end position="779"/>
    </location>
</feature>
<dbReference type="OrthoDB" id="4062651at2759"/>
<dbReference type="EMBL" id="JAEHOC010000025">
    <property type="protein sequence ID" value="KAG2431086.1"/>
    <property type="molecule type" value="Genomic_DNA"/>
</dbReference>
<dbReference type="Pfam" id="PF00069">
    <property type="entry name" value="Pkinase"/>
    <property type="match status" value="1"/>
</dbReference>
<feature type="region of interest" description="Disordered" evidence="1">
    <location>
        <begin position="220"/>
        <end position="246"/>
    </location>
</feature>
<evidence type="ECO:0000256" key="1">
    <source>
        <dbReference type="SAM" id="MobiDB-lite"/>
    </source>
</evidence>
<dbReference type="Gene3D" id="1.10.510.10">
    <property type="entry name" value="Transferase(Phosphotransferase) domain 1"/>
    <property type="match status" value="1"/>
</dbReference>
<dbReference type="PROSITE" id="PS50011">
    <property type="entry name" value="PROTEIN_KINASE_DOM"/>
    <property type="match status" value="1"/>
</dbReference>
<dbReference type="InterPro" id="IPR000719">
    <property type="entry name" value="Prot_kinase_dom"/>
</dbReference>
<dbReference type="InterPro" id="IPR011009">
    <property type="entry name" value="Kinase-like_dom_sf"/>
</dbReference>
<dbReference type="GO" id="GO:0005524">
    <property type="term" value="F:ATP binding"/>
    <property type="evidence" value="ECO:0007669"/>
    <property type="project" value="InterPro"/>
</dbReference>
<evidence type="ECO:0000313" key="3">
    <source>
        <dbReference type="EMBL" id="KAG2431086.1"/>
    </source>
</evidence>
<dbReference type="SMART" id="SM00220">
    <property type="entry name" value="S_TKc"/>
    <property type="match status" value="1"/>
</dbReference>
<proteinExistence type="predicted"/>
<dbReference type="PANTHER" id="PTHR44329:SF214">
    <property type="entry name" value="PROTEIN KINASE DOMAIN-CONTAINING PROTEIN"/>
    <property type="match status" value="1"/>
</dbReference>
<comment type="caution">
    <text evidence="3">The sequence shown here is derived from an EMBL/GenBank/DDBJ whole genome shotgun (WGS) entry which is preliminary data.</text>
</comment>
<dbReference type="Proteomes" id="UP000650467">
    <property type="component" value="Unassembled WGS sequence"/>
</dbReference>
<name>A0A835SSK1_CHLIN</name>
<dbReference type="GO" id="GO:0004674">
    <property type="term" value="F:protein serine/threonine kinase activity"/>
    <property type="evidence" value="ECO:0007669"/>
    <property type="project" value="TreeGrafter"/>
</dbReference>
<keyword evidence="4" id="KW-1185">Reference proteome</keyword>
<gene>
    <name evidence="3" type="ORF">HXX76_009619</name>
</gene>
<dbReference type="SUPFAM" id="SSF56112">
    <property type="entry name" value="Protein kinase-like (PK-like)"/>
    <property type="match status" value="1"/>
</dbReference>
<evidence type="ECO:0000313" key="4">
    <source>
        <dbReference type="Proteomes" id="UP000650467"/>
    </source>
</evidence>
<feature type="compositionally biased region" description="Low complexity" evidence="1">
    <location>
        <begin position="758"/>
        <end position="769"/>
    </location>
</feature>
<reference evidence="3" key="1">
    <citation type="journal article" date="2020" name="bioRxiv">
        <title>Comparative genomics of Chlamydomonas.</title>
        <authorList>
            <person name="Craig R.J."/>
            <person name="Hasan A.R."/>
            <person name="Ness R.W."/>
            <person name="Keightley P.D."/>
        </authorList>
    </citation>
    <scope>NUCLEOTIDE SEQUENCE</scope>
    <source>
        <strain evidence="3">SAG 7.73</strain>
    </source>
</reference>